<accession>A0AAD3DF93</accession>
<feature type="compositionally biased region" description="Low complexity" evidence="1">
    <location>
        <begin position="116"/>
        <end position="128"/>
    </location>
</feature>
<protein>
    <submittedName>
        <fullName evidence="2">Uncharacterized protein</fullName>
    </submittedName>
</protein>
<comment type="caution">
    <text evidence="2">The sequence shown here is derived from an EMBL/GenBank/DDBJ whole genome shotgun (WGS) entry which is preliminary data.</text>
</comment>
<dbReference type="Proteomes" id="UP001054857">
    <property type="component" value="Unassembled WGS sequence"/>
</dbReference>
<dbReference type="EMBL" id="BMAR01000001">
    <property type="protein sequence ID" value="GFR40528.1"/>
    <property type="molecule type" value="Genomic_DNA"/>
</dbReference>
<feature type="compositionally biased region" description="Pro residues" evidence="1">
    <location>
        <begin position="129"/>
        <end position="144"/>
    </location>
</feature>
<proteinExistence type="predicted"/>
<name>A0AAD3DF93_9CHLO</name>
<sequence>EYVALTVLGKLLRLWGKMFGWEPSGSREERRSPPAARPLSQLLAALDKPQPPPQQQQHPSSSSSGPSSSPPGPPLSQLLVDNLGALIASTARTLQQGQQHLQRREGREEPAAATITATTTGSFPSPEGGAPPLPASAAPSPPASLPLPPGYQATVGRYLSLFRLVGRCKESYVAGALVEAVWDCCVAGGNTRQDREMGLALVMACCRDDQE</sequence>
<evidence type="ECO:0000313" key="2">
    <source>
        <dbReference type="EMBL" id="GFR40528.1"/>
    </source>
</evidence>
<feature type="non-terminal residue" evidence="2">
    <location>
        <position position="1"/>
    </location>
</feature>
<feature type="region of interest" description="Disordered" evidence="1">
    <location>
        <begin position="22"/>
        <end position="78"/>
    </location>
</feature>
<feature type="non-terminal residue" evidence="2">
    <location>
        <position position="211"/>
    </location>
</feature>
<dbReference type="AlphaFoldDB" id="A0AAD3DF93"/>
<organism evidence="2 3">
    <name type="scientific">Astrephomene gubernaculifera</name>
    <dbReference type="NCBI Taxonomy" id="47775"/>
    <lineage>
        <taxon>Eukaryota</taxon>
        <taxon>Viridiplantae</taxon>
        <taxon>Chlorophyta</taxon>
        <taxon>core chlorophytes</taxon>
        <taxon>Chlorophyceae</taxon>
        <taxon>CS clade</taxon>
        <taxon>Chlamydomonadales</taxon>
        <taxon>Astrephomenaceae</taxon>
        <taxon>Astrephomene</taxon>
    </lineage>
</organism>
<feature type="compositionally biased region" description="Low complexity" evidence="1">
    <location>
        <begin position="55"/>
        <end position="67"/>
    </location>
</feature>
<evidence type="ECO:0000256" key="1">
    <source>
        <dbReference type="SAM" id="MobiDB-lite"/>
    </source>
</evidence>
<keyword evidence="3" id="KW-1185">Reference proteome</keyword>
<feature type="region of interest" description="Disordered" evidence="1">
    <location>
        <begin position="116"/>
        <end position="144"/>
    </location>
</feature>
<evidence type="ECO:0000313" key="3">
    <source>
        <dbReference type="Proteomes" id="UP001054857"/>
    </source>
</evidence>
<reference evidence="2 3" key="1">
    <citation type="journal article" date="2021" name="Sci. Rep.">
        <title>Genome sequencing of the multicellular alga Astrephomene provides insights into convergent evolution of germ-soma differentiation.</title>
        <authorList>
            <person name="Yamashita S."/>
            <person name="Yamamoto K."/>
            <person name="Matsuzaki R."/>
            <person name="Suzuki S."/>
            <person name="Yamaguchi H."/>
            <person name="Hirooka S."/>
            <person name="Minakuchi Y."/>
            <person name="Miyagishima S."/>
            <person name="Kawachi M."/>
            <person name="Toyoda A."/>
            <person name="Nozaki H."/>
        </authorList>
    </citation>
    <scope>NUCLEOTIDE SEQUENCE [LARGE SCALE GENOMIC DNA]</scope>
    <source>
        <strain evidence="2 3">NIES-4017</strain>
    </source>
</reference>
<gene>
    <name evidence="2" type="ORF">Agub_g1097</name>
</gene>